<reference evidence="1" key="1">
    <citation type="submission" date="2009-10" db="EMBL/GenBank/DDBJ databases">
        <title>Complete sequence of Bacillus selenitireducens MLS10.</title>
        <authorList>
            <consortium name="US DOE Joint Genome Institute"/>
            <person name="Lucas S."/>
            <person name="Copeland A."/>
            <person name="Lapidus A."/>
            <person name="Glavina del Rio T."/>
            <person name="Dalin E."/>
            <person name="Tice H."/>
            <person name="Bruce D."/>
            <person name="Goodwin L."/>
            <person name="Pitluck S."/>
            <person name="Sims D."/>
            <person name="Brettin T."/>
            <person name="Detter J.C."/>
            <person name="Han C."/>
            <person name="Larimer F."/>
            <person name="Land M."/>
            <person name="Hauser L."/>
            <person name="Kyrpides N."/>
            <person name="Ovchinnikova G."/>
            <person name="Stolz J."/>
        </authorList>
    </citation>
    <scope>NUCLEOTIDE SEQUENCE [LARGE SCALE GENOMIC DNA]</scope>
    <source>
        <strain evidence="1">MLS10</strain>
    </source>
</reference>
<name>D6XZH7_BACIE</name>
<evidence type="ECO:0000313" key="2">
    <source>
        <dbReference type="Proteomes" id="UP000000271"/>
    </source>
</evidence>
<dbReference type="RefSeq" id="WP_013171780.1">
    <property type="nucleotide sequence ID" value="NC_014219.1"/>
</dbReference>
<sequence>MSDLVLTYHNILTRSNNNTFGNISNINEGDRILLKNISNSPISFEVLAEQVQANKSDHEPYQQIRLQVNQSYSINNTSSRNITLHYKSNTNRYQYTLYSDTGELKTANNSTWGNISNIQPEDNMLIMNISNQPIVFEVLANHTEVSESDKKPYDSIRIEDGKSYSITNTSSRRLTLYYKSNTNRYQYAHFNDINQLAASNNSTWGNISNIDSSDYVTIKNISGKPIIFEAIVDHTRVQEIDEGPYETIEISSSESVRISNISTRALGLHYKSGTNRFQYV</sequence>
<dbReference type="AlphaFoldDB" id="D6XZH7"/>
<gene>
    <name evidence="1" type="ordered locus">Bsel_0823</name>
</gene>
<dbReference type="STRING" id="439292.Bsel_0823"/>
<accession>D6XZH7</accession>
<dbReference type="KEGG" id="bse:Bsel_0823"/>
<dbReference type="EMBL" id="CP001791">
    <property type="protein sequence ID" value="ADH98351.1"/>
    <property type="molecule type" value="Genomic_DNA"/>
</dbReference>
<protein>
    <submittedName>
        <fullName evidence="1">Uncharacterized protein</fullName>
    </submittedName>
</protein>
<dbReference type="HOGENOM" id="CLU_992693_0_0_9"/>
<evidence type="ECO:0000313" key="1">
    <source>
        <dbReference type="EMBL" id="ADH98351.1"/>
    </source>
</evidence>
<keyword evidence="2" id="KW-1185">Reference proteome</keyword>
<organism evidence="1 2">
    <name type="scientific">Bacillus selenitireducens (strain ATCC 700615 / DSM 15326 / MLS10)</name>
    <dbReference type="NCBI Taxonomy" id="439292"/>
    <lineage>
        <taxon>Bacteria</taxon>
        <taxon>Bacillati</taxon>
        <taxon>Bacillota</taxon>
        <taxon>Bacilli</taxon>
        <taxon>Bacillales</taxon>
        <taxon>Bacillaceae</taxon>
        <taxon>Salisediminibacterium</taxon>
    </lineage>
</organism>
<proteinExistence type="predicted"/>
<dbReference type="Proteomes" id="UP000000271">
    <property type="component" value="Chromosome"/>
</dbReference>